<gene>
    <name evidence="1" type="ORF">D4L85_26455</name>
</gene>
<accession>A0A385SRU1</accession>
<dbReference type="InterPro" id="IPR024524">
    <property type="entry name" value="DUF3800"/>
</dbReference>
<proteinExistence type="predicted"/>
<sequence length="227" mass="26487">MQIFLDESGDLGWTFDRPNNSGGSSRFITIAGIVIDEAEIKYIKRQIAHLYAKYSLTPKQEKKGANFSEEDATYIIRNLNAIYNKARSFKIIAITARKEKVYLPLRKDRNIFYNYMLGVLLPDTLKHYKTIELILDRRTIKVNSGNSFNDYIKTKCWGDLNLDVDIRCSYDSSDKNQGIWLADWLANFVWRHHEHGRSEAYRELSKLMGTHFFEKSLFFEKHSGQPA</sequence>
<dbReference type="RefSeq" id="WP_119757126.1">
    <property type="nucleotide sequence ID" value="NZ_CP032382.1"/>
</dbReference>
<dbReference type="AlphaFoldDB" id="A0A385SRU1"/>
<reference evidence="2" key="1">
    <citation type="submission" date="2018-09" db="EMBL/GenBank/DDBJ databases">
        <title>Chryseolinea sp. KIS68-18 isolated from soil.</title>
        <authorList>
            <person name="Weon H.-Y."/>
            <person name="Kwon S.-W."/>
            <person name="Lee S.A."/>
        </authorList>
    </citation>
    <scope>NUCLEOTIDE SEQUENCE [LARGE SCALE GENOMIC DNA]</scope>
    <source>
        <strain evidence="2">KIS68-18</strain>
    </source>
</reference>
<evidence type="ECO:0000313" key="2">
    <source>
        <dbReference type="Proteomes" id="UP000266183"/>
    </source>
</evidence>
<name>A0A385SRU1_9BACT</name>
<keyword evidence="2" id="KW-1185">Reference proteome</keyword>
<evidence type="ECO:0000313" key="1">
    <source>
        <dbReference type="EMBL" id="AYB33899.1"/>
    </source>
</evidence>
<dbReference type="Proteomes" id="UP000266183">
    <property type="component" value="Chromosome"/>
</dbReference>
<dbReference type="EMBL" id="CP032382">
    <property type="protein sequence ID" value="AYB33899.1"/>
    <property type="molecule type" value="Genomic_DNA"/>
</dbReference>
<dbReference type="OrthoDB" id="6914078at2"/>
<protein>
    <submittedName>
        <fullName evidence="1">DUF3800 domain-containing protein</fullName>
    </submittedName>
</protein>
<dbReference type="KEGG" id="chk:D4L85_26455"/>
<organism evidence="1 2">
    <name type="scientific">Chryseolinea soli</name>
    <dbReference type="NCBI Taxonomy" id="2321403"/>
    <lineage>
        <taxon>Bacteria</taxon>
        <taxon>Pseudomonadati</taxon>
        <taxon>Bacteroidota</taxon>
        <taxon>Cytophagia</taxon>
        <taxon>Cytophagales</taxon>
        <taxon>Fulvivirgaceae</taxon>
        <taxon>Chryseolinea</taxon>
    </lineage>
</organism>
<dbReference type="Pfam" id="PF12686">
    <property type="entry name" value="DUF3800"/>
    <property type="match status" value="1"/>
</dbReference>